<dbReference type="AlphaFoldDB" id="A0A2G7FT03"/>
<feature type="domain" description="Glucose-methanol-choline oxidoreductase N-terminal" evidence="15">
    <location>
        <begin position="66"/>
        <end position="89"/>
    </location>
</feature>
<dbReference type="InterPro" id="IPR036188">
    <property type="entry name" value="FAD/NAD-bd_sf"/>
</dbReference>
<dbReference type="PANTHER" id="PTHR11552:SF201">
    <property type="entry name" value="GLUCOSE-METHANOL-CHOLINE OXIDOREDUCTASE N-TERMINAL DOMAIN-CONTAINING PROTEIN"/>
    <property type="match status" value="1"/>
</dbReference>
<dbReference type="InterPro" id="IPR000172">
    <property type="entry name" value="GMC_OxRdtase_N"/>
</dbReference>
<comment type="catalytic activity">
    <reaction evidence="11">
        <text>beta-D-glucose + O2 = D-glucono-1,5-lactone + H2O2</text>
        <dbReference type="Rhea" id="RHEA:11428"/>
        <dbReference type="ChEBI" id="CHEBI:15379"/>
        <dbReference type="ChEBI" id="CHEBI:15903"/>
        <dbReference type="ChEBI" id="CHEBI:16217"/>
        <dbReference type="ChEBI" id="CHEBI:16240"/>
        <dbReference type="EC" id="1.1.3.4"/>
    </reaction>
    <physiologicalReaction direction="left-to-right" evidence="11">
        <dbReference type="Rhea" id="RHEA:11429"/>
    </physiologicalReaction>
</comment>
<comment type="similarity">
    <text evidence="4 14">Belongs to the GMC oxidoreductase family.</text>
</comment>
<comment type="subcellular location">
    <subcellularLocation>
        <location evidence="2">Secreted</location>
        <location evidence="2">Cell wall</location>
    </subcellularLocation>
    <subcellularLocation>
        <location evidence="3">Secreted</location>
        <location evidence="3">Extracellular space</location>
        <location evidence="3">Extracellular matrix</location>
    </subcellularLocation>
</comment>
<dbReference type="EC" id="1.1.3.4" evidence="12"/>
<keyword evidence="10" id="KW-0560">Oxidoreductase</keyword>
<dbReference type="Gene3D" id="3.30.560.10">
    <property type="entry name" value="Glucose Oxidase, domain 3"/>
    <property type="match status" value="2"/>
</dbReference>
<organism evidence="16 17">
    <name type="scientific">Aspergillus arachidicola</name>
    <dbReference type="NCBI Taxonomy" id="656916"/>
    <lineage>
        <taxon>Eukaryota</taxon>
        <taxon>Fungi</taxon>
        <taxon>Dikarya</taxon>
        <taxon>Ascomycota</taxon>
        <taxon>Pezizomycotina</taxon>
        <taxon>Eurotiomycetes</taxon>
        <taxon>Eurotiomycetidae</taxon>
        <taxon>Eurotiales</taxon>
        <taxon>Aspergillaceae</taxon>
        <taxon>Aspergillus</taxon>
        <taxon>Aspergillus subgen. Circumdati</taxon>
    </lineage>
</organism>
<evidence type="ECO:0000256" key="9">
    <source>
        <dbReference type="ARBA" id="ARBA00022827"/>
    </source>
</evidence>
<evidence type="ECO:0000259" key="15">
    <source>
        <dbReference type="PROSITE" id="PS00623"/>
    </source>
</evidence>
<evidence type="ECO:0000313" key="16">
    <source>
        <dbReference type="EMBL" id="PIG82941.1"/>
    </source>
</evidence>
<dbReference type="GO" id="GO:0050660">
    <property type="term" value="F:flavin adenine dinucleotide binding"/>
    <property type="evidence" value="ECO:0007669"/>
    <property type="project" value="InterPro"/>
</dbReference>
<evidence type="ECO:0000256" key="11">
    <source>
        <dbReference type="ARBA" id="ARBA00049435"/>
    </source>
</evidence>
<dbReference type="STRING" id="656916.A0A2G7FT03"/>
<reference evidence="16 17" key="1">
    <citation type="submission" date="2017-05" db="EMBL/GenBank/DDBJ databases">
        <title>Genome sequence for an aflatoxigenic pathogen of Argentinian peanut, Aspergillus arachidicola.</title>
        <authorList>
            <person name="Moore G."/>
            <person name="Beltz S.B."/>
            <person name="Mack B.M."/>
        </authorList>
    </citation>
    <scope>NUCLEOTIDE SEQUENCE [LARGE SCALE GENOMIC DNA]</scope>
    <source>
        <strain evidence="16 17">CBS 117610</strain>
    </source>
</reference>
<evidence type="ECO:0000256" key="13">
    <source>
        <dbReference type="PIRSR" id="PIRSR000137-2"/>
    </source>
</evidence>
<keyword evidence="8 14" id="KW-0285">Flavoprotein</keyword>
<accession>A0A2G7FT03</accession>
<protein>
    <recommendedName>
        <fullName evidence="12">glucose oxidase</fullName>
        <ecNumber evidence="12">1.1.3.4</ecNumber>
    </recommendedName>
</protein>
<dbReference type="Pfam" id="PF05199">
    <property type="entry name" value="GMC_oxred_C"/>
    <property type="match status" value="1"/>
</dbReference>
<evidence type="ECO:0000256" key="10">
    <source>
        <dbReference type="ARBA" id="ARBA00023002"/>
    </source>
</evidence>
<gene>
    <name evidence="16" type="ORF">AARAC_008153</name>
</gene>
<keyword evidence="7" id="KW-0272">Extracellular matrix</keyword>
<evidence type="ECO:0000256" key="4">
    <source>
        <dbReference type="ARBA" id="ARBA00010790"/>
    </source>
</evidence>
<dbReference type="PROSITE" id="PS00623">
    <property type="entry name" value="GMC_OXRED_1"/>
    <property type="match status" value="1"/>
</dbReference>
<proteinExistence type="inferred from homology"/>
<dbReference type="InterPro" id="IPR012132">
    <property type="entry name" value="GMC_OxRdtase"/>
</dbReference>
<evidence type="ECO:0000256" key="3">
    <source>
        <dbReference type="ARBA" id="ARBA00004498"/>
    </source>
</evidence>
<evidence type="ECO:0000256" key="1">
    <source>
        <dbReference type="ARBA" id="ARBA00001974"/>
    </source>
</evidence>
<evidence type="ECO:0000256" key="8">
    <source>
        <dbReference type="ARBA" id="ARBA00022630"/>
    </source>
</evidence>
<evidence type="ECO:0000256" key="2">
    <source>
        <dbReference type="ARBA" id="ARBA00004191"/>
    </source>
</evidence>
<dbReference type="PANTHER" id="PTHR11552">
    <property type="entry name" value="GLUCOSE-METHANOL-CHOLINE GMC OXIDOREDUCTASE"/>
    <property type="match status" value="1"/>
</dbReference>
<evidence type="ECO:0000256" key="12">
    <source>
        <dbReference type="ARBA" id="ARBA00049722"/>
    </source>
</evidence>
<feature type="binding site" evidence="13">
    <location>
        <position position="194"/>
    </location>
    <ligand>
        <name>FAD</name>
        <dbReference type="ChEBI" id="CHEBI:57692"/>
    </ligand>
</feature>
<keyword evidence="6" id="KW-0134">Cell wall</keyword>
<comment type="caution">
    <text evidence="16">The sequence shown here is derived from an EMBL/GenBank/DDBJ whole genome shotgun (WGS) entry which is preliminary data.</text>
</comment>
<dbReference type="InterPro" id="IPR027424">
    <property type="entry name" value="Glucose_Oxidase_domain_2"/>
</dbReference>
<keyword evidence="17" id="KW-1185">Reference proteome</keyword>
<dbReference type="Gene3D" id="4.10.450.10">
    <property type="entry name" value="Glucose Oxidase, domain 2"/>
    <property type="match status" value="1"/>
</dbReference>
<dbReference type="InterPro" id="IPR007867">
    <property type="entry name" value="GMC_OxRtase_C"/>
</dbReference>
<name>A0A2G7FT03_9EURO</name>
<dbReference type="Proteomes" id="UP000231358">
    <property type="component" value="Unassembled WGS sequence"/>
</dbReference>
<evidence type="ECO:0000256" key="5">
    <source>
        <dbReference type="ARBA" id="ARBA00011738"/>
    </source>
</evidence>
<dbReference type="GO" id="GO:0046562">
    <property type="term" value="F:beta-D-glucose oxidase activity"/>
    <property type="evidence" value="ECO:0007669"/>
    <property type="project" value="UniProtKB-EC"/>
</dbReference>
<dbReference type="Gene3D" id="3.50.50.60">
    <property type="entry name" value="FAD/NAD(P)-binding domain"/>
    <property type="match status" value="2"/>
</dbReference>
<comment type="subunit">
    <text evidence="5">Homodimer.</text>
</comment>
<dbReference type="SUPFAM" id="SSF51905">
    <property type="entry name" value="FAD/NAD(P)-binding domain"/>
    <property type="match status" value="1"/>
</dbReference>
<dbReference type="Pfam" id="PF00732">
    <property type="entry name" value="GMC_oxred_N"/>
    <property type="match status" value="1"/>
</dbReference>
<dbReference type="PIRSF" id="PIRSF000137">
    <property type="entry name" value="Alcohol_oxidase"/>
    <property type="match status" value="1"/>
</dbReference>
<keyword evidence="9 13" id="KW-0274">FAD</keyword>
<sequence length="521" mass="56824">MGVKTNEDLEADYVIVGGGTFSLVLAARLPEDDRFGMTLLGSEADWQLITTPQTELGNRAIKEPQGKLLGGSSGINGKTFIAPSKAGIDAWSKLCATDWTWEKLSPYYEKSYTLQLPDEATREYIGTHCPRPGSIPSKELDSFTADPFSGNSIGGYSNLVAVDYETKTRSYAATGYGLPAIQRPGVRILTEAMVQRILFDASDAGVTATGGRRLCKGKLSTIKAKKEAILDQFNIPVVVENPNVGENLQGHLMSGISFEVKEGVITGDPLLRQEQEAVQNTIQLYTKHKAGPMTIGGIQSSAFMRIIEYHGPNQQEAKQAYLNKFIPQPEGRDQAVRGIYADDNEPTCSMFMFLAQANLHQTGKSFVGQELLPGNFLGLGLELSLPFCRGSAHIASADPNVPPTIDLRYFSNPLDLDTMARNLLDVERLHKADPLAQFLVHSGQRNHPDAFLTDLESAKKYLRDTATAAYHSCGTVAMLPREKGGVVNKKLRVWDVSVFPLVPPANIISTVYAADIIRSDA</sequence>
<evidence type="ECO:0000256" key="14">
    <source>
        <dbReference type="RuleBase" id="RU003968"/>
    </source>
</evidence>
<dbReference type="EMBL" id="NEXV01000470">
    <property type="protein sequence ID" value="PIG82941.1"/>
    <property type="molecule type" value="Genomic_DNA"/>
</dbReference>
<evidence type="ECO:0000256" key="7">
    <source>
        <dbReference type="ARBA" id="ARBA00022530"/>
    </source>
</evidence>
<evidence type="ECO:0000313" key="17">
    <source>
        <dbReference type="Proteomes" id="UP000231358"/>
    </source>
</evidence>
<evidence type="ECO:0000256" key="6">
    <source>
        <dbReference type="ARBA" id="ARBA00022512"/>
    </source>
</evidence>
<comment type="cofactor">
    <cofactor evidence="1 13">
        <name>FAD</name>
        <dbReference type="ChEBI" id="CHEBI:57692"/>
    </cofactor>
</comment>
<dbReference type="SUPFAM" id="SSF54373">
    <property type="entry name" value="FAD-linked reductases, C-terminal domain"/>
    <property type="match status" value="1"/>
</dbReference>
<keyword evidence="7" id="KW-0964">Secreted</keyword>